<dbReference type="InterPro" id="IPR013096">
    <property type="entry name" value="Cupin_2"/>
</dbReference>
<dbReference type="Gene3D" id="2.60.120.10">
    <property type="entry name" value="Jelly Rolls"/>
    <property type="match status" value="1"/>
</dbReference>
<protein>
    <recommendedName>
        <fullName evidence="1">Cupin type-2 domain-containing protein</fullName>
    </recommendedName>
</protein>
<proteinExistence type="predicted"/>
<feature type="domain" description="Cupin type-2" evidence="1">
    <location>
        <begin position="40"/>
        <end position="108"/>
    </location>
</feature>
<evidence type="ECO:0000313" key="3">
    <source>
        <dbReference type="Proteomes" id="UP000696280"/>
    </source>
</evidence>
<dbReference type="Pfam" id="PF07883">
    <property type="entry name" value="Cupin_2"/>
    <property type="match status" value="1"/>
</dbReference>
<dbReference type="InterPro" id="IPR011051">
    <property type="entry name" value="RmlC_Cupin_sf"/>
</dbReference>
<dbReference type="OrthoDB" id="4124983at2759"/>
<accession>A0A9N9L015</accession>
<dbReference type="AlphaFoldDB" id="A0A9N9L015"/>
<dbReference type="Proteomes" id="UP000696280">
    <property type="component" value="Unassembled WGS sequence"/>
</dbReference>
<gene>
    <name evidence="2" type="ORF">HYFRA_00011718</name>
</gene>
<sequence length="155" mass="17390">MATINHVKRGQEEVIDLGPVQIYVLEDGKLTDNRLSLVRLTIQGKSKGPPLHWHRMHDEGFYVSKGTVRFHTEKGDVDASVGEFVMVPIKAVHSFSNPFDEPAEFLNTFTPAFYIDYLRMVGANMKSGMMMGAEKQKEIMAQFATFPPGDLGLDE</sequence>
<dbReference type="PANTHER" id="PTHR36440">
    <property type="entry name" value="PUTATIVE (AFU_ORTHOLOGUE AFUA_8G07350)-RELATED"/>
    <property type="match status" value="1"/>
</dbReference>
<dbReference type="SUPFAM" id="SSF51182">
    <property type="entry name" value="RmlC-like cupins"/>
    <property type="match status" value="1"/>
</dbReference>
<evidence type="ECO:0000313" key="2">
    <source>
        <dbReference type="EMBL" id="CAG8955848.1"/>
    </source>
</evidence>
<dbReference type="InterPro" id="IPR053146">
    <property type="entry name" value="QDO-like"/>
</dbReference>
<organism evidence="2 3">
    <name type="scientific">Hymenoscyphus fraxineus</name>
    <dbReference type="NCBI Taxonomy" id="746836"/>
    <lineage>
        <taxon>Eukaryota</taxon>
        <taxon>Fungi</taxon>
        <taxon>Dikarya</taxon>
        <taxon>Ascomycota</taxon>
        <taxon>Pezizomycotina</taxon>
        <taxon>Leotiomycetes</taxon>
        <taxon>Helotiales</taxon>
        <taxon>Helotiaceae</taxon>
        <taxon>Hymenoscyphus</taxon>
    </lineage>
</organism>
<evidence type="ECO:0000259" key="1">
    <source>
        <dbReference type="Pfam" id="PF07883"/>
    </source>
</evidence>
<comment type="caution">
    <text evidence="2">The sequence shown here is derived from an EMBL/GenBank/DDBJ whole genome shotgun (WGS) entry which is preliminary data.</text>
</comment>
<keyword evidence="3" id="KW-1185">Reference proteome</keyword>
<dbReference type="EMBL" id="CAJVRL010000066">
    <property type="protein sequence ID" value="CAG8955848.1"/>
    <property type="molecule type" value="Genomic_DNA"/>
</dbReference>
<dbReference type="PANTHER" id="PTHR36440:SF1">
    <property type="entry name" value="PUTATIVE (AFU_ORTHOLOGUE AFUA_8G07350)-RELATED"/>
    <property type="match status" value="1"/>
</dbReference>
<name>A0A9N9L015_9HELO</name>
<reference evidence="2" key="1">
    <citation type="submission" date="2021-07" db="EMBL/GenBank/DDBJ databases">
        <authorList>
            <person name="Durling M."/>
        </authorList>
    </citation>
    <scope>NUCLEOTIDE SEQUENCE</scope>
</reference>
<dbReference type="InterPro" id="IPR014710">
    <property type="entry name" value="RmlC-like_jellyroll"/>
</dbReference>